<dbReference type="Pfam" id="PF19625">
    <property type="entry name" value="DUF6130"/>
    <property type="match status" value="1"/>
</dbReference>
<keyword evidence="3" id="KW-1185">Reference proteome</keyword>
<dbReference type="RefSeq" id="WP_236650288.1">
    <property type="nucleotide sequence ID" value="NZ_BAAABQ010000018.1"/>
</dbReference>
<protein>
    <recommendedName>
        <fullName evidence="4">Lipoprotein</fullName>
    </recommendedName>
</protein>
<evidence type="ECO:0000313" key="2">
    <source>
        <dbReference type="EMBL" id="MBA8930810.1"/>
    </source>
</evidence>
<sequence length="169" mass="18228">MRQLRTRFPFQANRIRPLVRRMAKGAVLASSAALAVSCAAADAPAVSRTAADQSGWPPAPVVALTDQPEPSLVVDTPLADQLAMGLVVIRYRAENLHIVPVYGTNAVDVSPRIGHIHVTVDDAPWHWADASGEPLIIQGLPRGPHKVWIGLANPMHKVMDSKTVEFTIP</sequence>
<gene>
    <name evidence="2" type="ORF">BC739_008057</name>
</gene>
<proteinExistence type="predicted"/>
<evidence type="ECO:0000256" key="1">
    <source>
        <dbReference type="SAM" id="SignalP"/>
    </source>
</evidence>
<organism evidence="2 3">
    <name type="scientific">Kutzneria viridogrisea</name>
    <dbReference type="NCBI Taxonomy" id="47990"/>
    <lineage>
        <taxon>Bacteria</taxon>
        <taxon>Bacillati</taxon>
        <taxon>Actinomycetota</taxon>
        <taxon>Actinomycetes</taxon>
        <taxon>Pseudonocardiales</taxon>
        <taxon>Pseudonocardiaceae</taxon>
        <taxon>Kutzneria</taxon>
    </lineage>
</organism>
<reference evidence="2 3" key="1">
    <citation type="submission" date="2020-08" db="EMBL/GenBank/DDBJ databases">
        <title>Genomic Encyclopedia of Archaeal and Bacterial Type Strains, Phase II (KMG-II): from individual species to whole genera.</title>
        <authorList>
            <person name="Goeker M."/>
        </authorList>
    </citation>
    <scope>NUCLEOTIDE SEQUENCE [LARGE SCALE GENOMIC DNA]</scope>
    <source>
        <strain evidence="2 3">DSM 43850</strain>
    </source>
</reference>
<dbReference type="InterPro" id="IPR046133">
    <property type="entry name" value="DUF6130"/>
</dbReference>
<feature type="signal peptide" evidence="1">
    <location>
        <begin position="1"/>
        <end position="35"/>
    </location>
</feature>
<feature type="chain" id="PRO_5045202718" description="Lipoprotein" evidence="1">
    <location>
        <begin position="36"/>
        <end position="169"/>
    </location>
</feature>
<name>A0ABR6BVT5_9PSEU</name>
<dbReference type="Proteomes" id="UP000517916">
    <property type="component" value="Unassembled WGS sequence"/>
</dbReference>
<dbReference type="EMBL" id="JACJID010000007">
    <property type="protein sequence ID" value="MBA8930810.1"/>
    <property type="molecule type" value="Genomic_DNA"/>
</dbReference>
<accession>A0ABR6BVT5</accession>
<keyword evidence="1" id="KW-0732">Signal</keyword>
<comment type="caution">
    <text evidence="2">The sequence shown here is derived from an EMBL/GenBank/DDBJ whole genome shotgun (WGS) entry which is preliminary data.</text>
</comment>
<evidence type="ECO:0008006" key="4">
    <source>
        <dbReference type="Google" id="ProtNLM"/>
    </source>
</evidence>
<evidence type="ECO:0000313" key="3">
    <source>
        <dbReference type="Proteomes" id="UP000517916"/>
    </source>
</evidence>